<keyword evidence="1" id="KW-0812">Transmembrane</keyword>
<feature type="transmembrane region" description="Helical" evidence="1">
    <location>
        <begin position="340"/>
        <end position="360"/>
    </location>
</feature>
<evidence type="ECO:0000256" key="1">
    <source>
        <dbReference type="SAM" id="Phobius"/>
    </source>
</evidence>
<gene>
    <name evidence="2" type="ORF">UFOPK1493_00573</name>
</gene>
<keyword evidence="1" id="KW-1133">Transmembrane helix</keyword>
<keyword evidence="1" id="KW-0472">Membrane</keyword>
<name>A0A6J6C1E5_9ZZZZ</name>
<dbReference type="EMBL" id="CAEZSR010000012">
    <property type="protein sequence ID" value="CAB4544825.1"/>
    <property type="molecule type" value="Genomic_DNA"/>
</dbReference>
<feature type="transmembrane region" description="Helical" evidence="1">
    <location>
        <begin position="246"/>
        <end position="265"/>
    </location>
</feature>
<dbReference type="Pfam" id="PF13795">
    <property type="entry name" value="HupE_UreJ_2"/>
    <property type="match status" value="1"/>
</dbReference>
<feature type="transmembrane region" description="Helical" evidence="1">
    <location>
        <begin position="406"/>
        <end position="423"/>
    </location>
</feature>
<proteinExistence type="predicted"/>
<feature type="transmembrane region" description="Helical" evidence="1">
    <location>
        <begin position="216"/>
        <end position="234"/>
    </location>
</feature>
<organism evidence="2">
    <name type="scientific">freshwater metagenome</name>
    <dbReference type="NCBI Taxonomy" id="449393"/>
    <lineage>
        <taxon>unclassified sequences</taxon>
        <taxon>metagenomes</taxon>
        <taxon>ecological metagenomes</taxon>
    </lineage>
</organism>
<dbReference type="InterPro" id="IPR032809">
    <property type="entry name" value="Put_HupE_UreJ"/>
</dbReference>
<dbReference type="AlphaFoldDB" id="A0A6J6C1E5"/>
<evidence type="ECO:0000313" key="2">
    <source>
        <dbReference type="EMBL" id="CAB4544825.1"/>
    </source>
</evidence>
<feature type="transmembrane region" description="Helical" evidence="1">
    <location>
        <begin position="277"/>
        <end position="294"/>
    </location>
</feature>
<reference evidence="2" key="1">
    <citation type="submission" date="2020-05" db="EMBL/GenBank/DDBJ databases">
        <authorList>
            <person name="Chiriac C."/>
            <person name="Salcher M."/>
            <person name="Ghai R."/>
            <person name="Kavagutti S V."/>
        </authorList>
    </citation>
    <scope>NUCLEOTIDE SEQUENCE</scope>
</reference>
<sequence length="453" mass="48874">MKRRTGLGALIVAAAGILGVAGAASPASAHSGFQSYVYLNITEDSLGGRIEMPLGDLSDTLGLDLAGTDDEIVSELEANAEVIGDYVDEHLSIGVDGAVWPLDYDTPTLFFSELPEADDRYAIVEFDADLGGAEMPRVFDVTFDAFLEQEGAGDNLLLIQNDWAGGVIDNGHEVLVAFTANSPTHTIDLGDASWTNTVTESMRLGVDHIRTGPDHILFVLVLLLPSVLVFNLVWRPAKDFGASLWRITKIVSMFTLAHTITFTLAGLDVLPLPPSKLTESVIAISIAAAALHNLKPVALNKEWLIAFVFGLFHGMGFAGLVDGLDVSQGTKLLSLIGRNIGIEIGQTVVVLVAFPLLFLLRRTRYYMPFFKVASVGLAVVSIGWMIERIFEVDLKISQAIEPMVQWPRSLVVMAILTVVAAAIREVEARAGRLLPLDQSFEPSAKEEAEPVPV</sequence>
<accession>A0A6J6C1E5</accession>
<feature type="transmembrane region" description="Helical" evidence="1">
    <location>
        <begin position="369"/>
        <end position="386"/>
    </location>
</feature>
<feature type="transmembrane region" description="Helical" evidence="1">
    <location>
        <begin position="303"/>
        <end position="320"/>
    </location>
</feature>
<protein>
    <submittedName>
        <fullName evidence="2">Unannotated protein</fullName>
    </submittedName>
</protein>